<comment type="caution">
    <text evidence="1">The sequence shown here is derived from an EMBL/GenBank/DDBJ whole genome shotgun (WGS) entry which is preliminary data.</text>
</comment>
<evidence type="ECO:0000313" key="2">
    <source>
        <dbReference type="Proteomes" id="UP000230605"/>
    </source>
</evidence>
<name>A0A2G5H865_CERBT</name>
<dbReference type="AlphaFoldDB" id="A0A2G5H865"/>
<dbReference type="Proteomes" id="UP000230605">
    <property type="component" value="Chromosome 5"/>
</dbReference>
<proteinExistence type="predicted"/>
<organism evidence="1 2">
    <name type="scientific">Cercospora beticola</name>
    <name type="common">Sugarbeet leaf spot fungus</name>
    <dbReference type="NCBI Taxonomy" id="122368"/>
    <lineage>
        <taxon>Eukaryota</taxon>
        <taxon>Fungi</taxon>
        <taxon>Dikarya</taxon>
        <taxon>Ascomycota</taxon>
        <taxon>Pezizomycotina</taxon>
        <taxon>Dothideomycetes</taxon>
        <taxon>Dothideomycetidae</taxon>
        <taxon>Mycosphaerellales</taxon>
        <taxon>Mycosphaerellaceae</taxon>
        <taxon>Cercospora</taxon>
    </lineage>
</organism>
<dbReference type="OrthoDB" id="3650650at2759"/>
<reference evidence="1 2" key="1">
    <citation type="submission" date="2015-10" db="EMBL/GenBank/DDBJ databases">
        <title>The cercosporin biosynthetic gene cluster was horizontally transferred to several fungal lineages and shown to be expanded in Cercospora beticola based on microsynteny with recipient genomes.</title>
        <authorList>
            <person name="De Jonge R."/>
            <person name="Ebert M.K."/>
            <person name="Suttle J.C."/>
            <person name="Jurick Ii W.M."/>
            <person name="Secor G.A."/>
            <person name="Thomma B.P."/>
            <person name="Van De Peer Y."/>
            <person name="Bolton M.D."/>
        </authorList>
    </citation>
    <scope>NUCLEOTIDE SEQUENCE [LARGE SCALE GENOMIC DNA]</scope>
    <source>
        <strain evidence="1 2">09-40</strain>
    </source>
</reference>
<dbReference type="EMBL" id="LKMD01000108">
    <property type="protein sequence ID" value="PIA88717.1"/>
    <property type="molecule type" value="Genomic_DNA"/>
</dbReference>
<evidence type="ECO:0000313" key="1">
    <source>
        <dbReference type="EMBL" id="PIA88717.1"/>
    </source>
</evidence>
<accession>A0A2G5H865</accession>
<sequence>MSPSIMSPTNQAKHEGEDTTALRERLEGLPQELYNEIYNWTFTAASKIRFFYELRFREEEPSIEGADSSIETRIVRNRLFSHLMHVDRASRTQFAKSHFGQGSILVTFGWNDLIEVLRAVQEDHLPLLRLYVRGERCDELDSYRQQLFTLRCQLRGFDTVEQILVFSGLEKVLKDEFDGK</sequence>
<protein>
    <submittedName>
        <fullName evidence="1">Uncharacterized protein</fullName>
    </submittedName>
</protein>
<gene>
    <name evidence="1" type="ORF">CB0940_06727</name>
</gene>